<feature type="transmembrane region" description="Helical" evidence="1">
    <location>
        <begin position="6"/>
        <end position="30"/>
    </location>
</feature>
<accession>A0ABW1EGZ7</accession>
<reference evidence="3" key="1">
    <citation type="journal article" date="2019" name="Int. J. Syst. Evol. Microbiol.">
        <title>The Global Catalogue of Microorganisms (GCM) 10K type strain sequencing project: providing services to taxonomists for standard genome sequencing and annotation.</title>
        <authorList>
            <consortium name="The Broad Institute Genomics Platform"/>
            <consortium name="The Broad Institute Genome Sequencing Center for Infectious Disease"/>
            <person name="Wu L."/>
            <person name="Ma J."/>
        </authorList>
    </citation>
    <scope>NUCLEOTIDE SEQUENCE [LARGE SCALE GENOMIC DNA]</scope>
    <source>
        <strain evidence="3">JCM 4087</strain>
    </source>
</reference>
<gene>
    <name evidence="2" type="ORF">ACFPT7_14665</name>
</gene>
<evidence type="ECO:0000313" key="2">
    <source>
        <dbReference type="EMBL" id="MFC5863546.1"/>
    </source>
</evidence>
<dbReference type="RefSeq" id="WP_263340273.1">
    <property type="nucleotide sequence ID" value="NZ_JAGSYH010000005.1"/>
</dbReference>
<keyword evidence="1" id="KW-0472">Membrane</keyword>
<name>A0ABW1EGZ7_9BACT</name>
<proteinExistence type="predicted"/>
<organism evidence="2 3">
    <name type="scientific">Acidicapsa dinghuensis</name>
    <dbReference type="NCBI Taxonomy" id="2218256"/>
    <lineage>
        <taxon>Bacteria</taxon>
        <taxon>Pseudomonadati</taxon>
        <taxon>Acidobacteriota</taxon>
        <taxon>Terriglobia</taxon>
        <taxon>Terriglobales</taxon>
        <taxon>Acidobacteriaceae</taxon>
        <taxon>Acidicapsa</taxon>
    </lineage>
</organism>
<dbReference type="EMBL" id="JBHSPH010000005">
    <property type="protein sequence ID" value="MFC5863546.1"/>
    <property type="molecule type" value="Genomic_DNA"/>
</dbReference>
<dbReference type="Proteomes" id="UP001596091">
    <property type="component" value="Unassembled WGS sequence"/>
</dbReference>
<evidence type="ECO:0000256" key="1">
    <source>
        <dbReference type="SAM" id="Phobius"/>
    </source>
</evidence>
<evidence type="ECO:0000313" key="3">
    <source>
        <dbReference type="Proteomes" id="UP001596091"/>
    </source>
</evidence>
<evidence type="ECO:0008006" key="4">
    <source>
        <dbReference type="Google" id="ProtNLM"/>
    </source>
</evidence>
<comment type="caution">
    <text evidence="2">The sequence shown here is derived from an EMBL/GenBank/DDBJ whole genome shotgun (WGS) entry which is preliminary data.</text>
</comment>
<feature type="transmembrane region" description="Helical" evidence="1">
    <location>
        <begin position="149"/>
        <end position="170"/>
    </location>
</feature>
<protein>
    <recommendedName>
        <fullName evidence="4">DUF4149 domain-containing protein</fullName>
    </recommendedName>
</protein>
<keyword evidence="1" id="KW-0812">Transmembrane</keyword>
<feature type="transmembrane region" description="Helical" evidence="1">
    <location>
        <begin position="116"/>
        <end position="137"/>
    </location>
</feature>
<sequence>MEITSHGLWTMIHGMLFGALYLLACSGAIVEIRRYFQPSASKLASPISTNFLRVWLVVMSALAWLAVLTGAYIVYPWYRAVPPPGTSNLAAYPQRLLIASPSTSAWHSIGMEWKEHIAWIAAISITMAAAMVLRYGTSLRHHRELRTTLLSFVTVSFLAAAIAGFFGAMLNKVAPVQGGTTIHLVQEQ</sequence>
<keyword evidence="1" id="KW-1133">Transmembrane helix</keyword>
<keyword evidence="3" id="KW-1185">Reference proteome</keyword>
<feature type="transmembrane region" description="Helical" evidence="1">
    <location>
        <begin position="51"/>
        <end position="75"/>
    </location>
</feature>